<dbReference type="RefSeq" id="WP_154117668.1">
    <property type="nucleotide sequence ID" value="NZ_WJXB01000002.1"/>
</dbReference>
<dbReference type="GO" id="GO:0008810">
    <property type="term" value="F:cellulase activity"/>
    <property type="evidence" value="ECO:0007669"/>
    <property type="project" value="UniProtKB-EC"/>
</dbReference>
<evidence type="ECO:0000259" key="9">
    <source>
        <dbReference type="Pfam" id="PF02927"/>
    </source>
</evidence>
<keyword evidence="3 6" id="KW-0119">Carbohydrate metabolism</keyword>
<dbReference type="InterPro" id="IPR033126">
    <property type="entry name" value="Glyco_hydro_9_Asp/Glu_AS"/>
</dbReference>
<dbReference type="CDD" id="cd02850">
    <property type="entry name" value="E_set_Cellulase_N"/>
    <property type="match status" value="1"/>
</dbReference>
<protein>
    <recommendedName>
        <fullName evidence="7">Endoglucanase</fullName>
        <ecNumber evidence="7">3.2.1.4</ecNumber>
    </recommendedName>
</protein>
<proteinExistence type="inferred from homology"/>
<dbReference type="PROSITE" id="PS00698">
    <property type="entry name" value="GH9_3"/>
    <property type="match status" value="1"/>
</dbReference>
<dbReference type="EC" id="3.2.1.4" evidence="7"/>
<evidence type="ECO:0000259" key="8">
    <source>
        <dbReference type="Pfam" id="PF00759"/>
    </source>
</evidence>
<dbReference type="PANTHER" id="PTHR22298">
    <property type="entry name" value="ENDO-1,4-BETA-GLUCANASE"/>
    <property type="match status" value="1"/>
</dbReference>
<keyword evidence="11" id="KW-1185">Reference proteome</keyword>
<keyword evidence="2 6" id="KW-0378">Hydrolase</keyword>
<dbReference type="Pfam" id="PF02927">
    <property type="entry name" value="CelD_N"/>
    <property type="match status" value="1"/>
</dbReference>
<dbReference type="Proteomes" id="UP000463051">
    <property type="component" value="Unassembled WGS sequence"/>
</dbReference>
<feature type="domain" description="Glycoside hydrolase family 9" evidence="8">
    <location>
        <begin position="96"/>
        <end position="535"/>
    </location>
</feature>
<feature type="active site" evidence="6">
    <location>
        <position position="514"/>
    </location>
</feature>
<accession>A0A7X2H4P4</accession>
<organism evidence="10 11">
    <name type="scientific">Paenibacillus monticola</name>
    <dbReference type="NCBI Taxonomy" id="2666075"/>
    <lineage>
        <taxon>Bacteria</taxon>
        <taxon>Bacillati</taxon>
        <taxon>Bacillota</taxon>
        <taxon>Bacilli</taxon>
        <taxon>Bacillales</taxon>
        <taxon>Paenibacillaceae</taxon>
        <taxon>Paenibacillus</taxon>
    </lineage>
</organism>
<dbReference type="SUPFAM" id="SSF48208">
    <property type="entry name" value="Six-hairpin glycosidases"/>
    <property type="match status" value="1"/>
</dbReference>
<dbReference type="Gene3D" id="1.50.10.10">
    <property type="match status" value="1"/>
</dbReference>
<comment type="similarity">
    <text evidence="1 6 7">Belongs to the glycosyl hydrolase 9 (cellulase E) family.</text>
</comment>
<comment type="catalytic activity">
    <reaction evidence="7">
        <text>Endohydrolysis of (1-&gt;4)-beta-D-glucosidic linkages in cellulose, lichenin and cereal beta-D-glucans.</text>
        <dbReference type="EC" id="3.2.1.4"/>
    </reaction>
</comment>
<dbReference type="InterPro" id="IPR012341">
    <property type="entry name" value="6hp_glycosidase-like_sf"/>
</dbReference>
<dbReference type="InterPro" id="IPR014756">
    <property type="entry name" value="Ig_E-set"/>
</dbReference>
<dbReference type="Gene3D" id="2.60.40.10">
    <property type="entry name" value="Immunoglobulins"/>
    <property type="match status" value="1"/>
</dbReference>
<dbReference type="InterPro" id="IPR008928">
    <property type="entry name" value="6-hairpin_glycosidase_sf"/>
</dbReference>
<evidence type="ECO:0000256" key="2">
    <source>
        <dbReference type="ARBA" id="ARBA00022801"/>
    </source>
</evidence>
<name>A0A7X2H4P4_9BACL</name>
<keyword evidence="7" id="KW-0136">Cellulose degradation</keyword>
<dbReference type="InterPro" id="IPR001701">
    <property type="entry name" value="Glyco_hydro_9"/>
</dbReference>
<dbReference type="InterPro" id="IPR013783">
    <property type="entry name" value="Ig-like_fold"/>
</dbReference>
<evidence type="ECO:0000256" key="7">
    <source>
        <dbReference type="RuleBase" id="RU361166"/>
    </source>
</evidence>
<evidence type="ECO:0000256" key="4">
    <source>
        <dbReference type="ARBA" id="ARBA00023295"/>
    </source>
</evidence>
<keyword evidence="5 6" id="KW-0624">Polysaccharide degradation</keyword>
<dbReference type="InterPro" id="IPR004197">
    <property type="entry name" value="Cellulase_Ig-like"/>
</dbReference>
<keyword evidence="4 6" id="KW-0326">Glycosidase</keyword>
<dbReference type="SUPFAM" id="SSF81296">
    <property type="entry name" value="E set domains"/>
    <property type="match status" value="1"/>
</dbReference>
<evidence type="ECO:0000256" key="3">
    <source>
        <dbReference type="ARBA" id="ARBA00023277"/>
    </source>
</evidence>
<evidence type="ECO:0000313" key="11">
    <source>
        <dbReference type="Proteomes" id="UP000463051"/>
    </source>
</evidence>
<comment type="caution">
    <text evidence="10">The sequence shown here is derived from an EMBL/GenBank/DDBJ whole genome shotgun (WGS) entry which is preliminary data.</text>
</comment>
<reference evidence="10 11" key="1">
    <citation type="submission" date="2019-11" db="EMBL/GenBank/DDBJ databases">
        <title>Paenibacillus monticola sp. nov., a novel PGPR strain isolated from mountain sample in China.</title>
        <authorList>
            <person name="Zhao Q."/>
            <person name="Li H.-P."/>
            <person name="Zhang J.-L."/>
        </authorList>
    </citation>
    <scope>NUCLEOTIDE SEQUENCE [LARGE SCALE GENOMIC DNA]</scope>
    <source>
        <strain evidence="10 11">LC-T2</strain>
    </source>
</reference>
<feature type="active site" evidence="6">
    <location>
        <position position="523"/>
    </location>
</feature>
<feature type="domain" description="Cellulase Ig-like" evidence="9">
    <location>
        <begin position="7"/>
        <end position="80"/>
    </location>
</feature>
<evidence type="ECO:0000256" key="5">
    <source>
        <dbReference type="ARBA" id="ARBA00023326"/>
    </source>
</evidence>
<dbReference type="AlphaFoldDB" id="A0A7X2H4P4"/>
<evidence type="ECO:0000256" key="6">
    <source>
        <dbReference type="PROSITE-ProRule" id="PRU10060"/>
    </source>
</evidence>
<sequence>MSEHEFRKITVNQMGYPVSGEKIAVFTSAEHDFQVIEKNSGTVVFTGKTGVAKLDKASGVTVHTGDFSEVRAAGHYRIEQNDGAVSASFAITDMPYNELQKGLLKAFYYYRCGVELTEDYAGPWKHKACHTAEGIVYGQPELRLDSSGGWHDAGDYGKYAGPGAKAVADLLLAYELYPSAFANAFTLPESDGIVPDILLECKVELDWLFKMQDSDTGGIYHKLTTLSFPGLDVMPEEDTSDLYFSPVSAAATGDFAGVMALSARIYAPLDAAYAAKCLKAALAAWEWLMQHPAEPGFTNPPEITTGEYGDEVDDDEHYWAAAELYRTTGEEKYHQAFQELALRSFPKFSLGWADMGGYGTLAYLLNGEQHADSVLYSSLKEGLLTEAERLSQVSLEDGYLISLKEEDYIWGSNMLVMNNAMLLLAAEHCSGDSRFAVCAQDHLHYLMGRNVLDISYVTGFGDHSVMHPHHRPSVGDAVTDPVPGLVSGGPDRGLHDDYVVEHLQGKPAAQCFADHELSYSTNEVTIYWNSPAVFVVARFNQMS</sequence>
<dbReference type="GO" id="GO:0030245">
    <property type="term" value="P:cellulose catabolic process"/>
    <property type="evidence" value="ECO:0007669"/>
    <property type="project" value="UniProtKB-KW"/>
</dbReference>
<evidence type="ECO:0000313" key="10">
    <source>
        <dbReference type="EMBL" id="MRN52668.1"/>
    </source>
</evidence>
<dbReference type="EMBL" id="WJXB01000002">
    <property type="protein sequence ID" value="MRN52668.1"/>
    <property type="molecule type" value="Genomic_DNA"/>
</dbReference>
<gene>
    <name evidence="10" type="ORF">GJB61_06610</name>
</gene>
<dbReference type="Pfam" id="PF00759">
    <property type="entry name" value="Glyco_hydro_9"/>
    <property type="match status" value="1"/>
</dbReference>
<evidence type="ECO:0000256" key="1">
    <source>
        <dbReference type="ARBA" id="ARBA00007072"/>
    </source>
</evidence>